<reference evidence="3 4" key="1">
    <citation type="submission" date="2022-06" db="EMBL/GenBank/DDBJ databases">
        <title>Chromosome and plasmid sequencings of Enterobacteriales species co-exiting double carbapenemases.</title>
        <authorList>
            <person name="Fu Y."/>
        </authorList>
    </citation>
    <scope>NUCLEOTIDE SEQUENCE [LARGE SCALE GENOMIC DNA]</scope>
    <source>
        <strain evidence="3 4">21030615019</strain>
    </source>
</reference>
<keyword evidence="4" id="KW-1185">Reference proteome</keyword>
<dbReference type="NCBIfam" id="TIGR01784">
    <property type="entry name" value="T_den_put_tspse"/>
    <property type="match status" value="1"/>
</dbReference>
<name>A0ABU2IWB9_9GAMM</name>
<protein>
    <submittedName>
        <fullName evidence="3">Rpn family recombination-promoting nuclease/putative transposase</fullName>
    </submittedName>
</protein>
<sequence length="313" mass="36015">MKKKQVSNIHDAAFKGIMTNIENARDFFDIYLPAQIKSLCDFNTLSLTNSSFIDEQLRSRLSDVLYSVETTQGKGYLYLLVEHQSTPDRLMAWRLMHYAFLAMNQHMQQGNKKLPLVVPILFYHGGRSPYPYTQLWTDCFPFPDIANNLYTQPFPLVDITIIDDNELVNHRKIAVMELAMKHKHLRDEFQQVLPLLAQALNKHYNSDNDIITIINYLFIALDSANFEHIIQALSEKTEKHKGAIMNIALRLQNKGRQEGRVEGRQEGRVEGRQEAQITMARHLLKNGISLDIIVECTGLSREILMSLNNTKQG</sequence>
<evidence type="ECO:0000313" key="3">
    <source>
        <dbReference type="EMBL" id="MDT0133351.1"/>
    </source>
</evidence>
<proteinExistence type="inferred from homology"/>
<evidence type="ECO:0000259" key="2">
    <source>
        <dbReference type="Pfam" id="PF04754"/>
    </source>
</evidence>
<dbReference type="PANTHER" id="PTHR34611">
    <property type="match status" value="1"/>
</dbReference>
<dbReference type="EMBL" id="JANAVW010000001">
    <property type="protein sequence ID" value="MDT0133351.1"/>
    <property type="molecule type" value="Genomic_DNA"/>
</dbReference>
<dbReference type="RefSeq" id="WP_102137654.1">
    <property type="nucleotide sequence ID" value="NZ_CP031123.2"/>
</dbReference>
<dbReference type="Pfam" id="PF04754">
    <property type="entry name" value="Transposase_31"/>
    <property type="match status" value="1"/>
</dbReference>
<dbReference type="InterPro" id="IPR010106">
    <property type="entry name" value="RpnA"/>
</dbReference>
<gene>
    <name evidence="3" type="ORF">NLX89_08360</name>
</gene>
<organism evidence="3 4">
    <name type="scientific">Providencia huaxiensis</name>
    <dbReference type="NCBI Taxonomy" id="2027290"/>
    <lineage>
        <taxon>Bacteria</taxon>
        <taxon>Pseudomonadati</taxon>
        <taxon>Pseudomonadota</taxon>
        <taxon>Gammaproteobacteria</taxon>
        <taxon>Enterobacterales</taxon>
        <taxon>Morganellaceae</taxon>
        <taxon>Providencia</taxon>
    </lineage>
</organism>
<feature type="domain" description="Transposase (putative) YhgA-like" evidence="2">
    <location>
        <begin position="9"/>
        <end position="209"/>
    </location>
</feature>
<dbReference type="GeneID" id="89489737"/>
<dbReference type="InterPro" id="IPR051699">
    <property type="entry name" value="Rpn/YhgA-like_nuclease"/>
</dbReference>
<comment type="similarity">
    <text evidence="1">Belongs to the Rpn/YhgA-like nuclease family.</text>
</comment>
<dbReference type="Proteomes" id="UP001252207">
    <property type="component" value="Unassembled WGS sequence"/>
</dbReference>
<dbReference type="PANTHER" id="PTHR34611:SF2">
    <property type="entry name" value="INACTIVE RECOMBINATION-PROMOTING NUCLEASE-LIKE PROTEIN RPNE-RELATED"/>
    <property type="match status" value="1"/>
</dbReference>
<evidence type="ECO:0000256" key="1">
    <source>
        <dbReference type="ARBA" id="ARBA00009787"/>
    </source>
</evidence>
<accession>A0ABU2IWB9</accession>
<comment type="caution">
    <text evidence="3">The sequence shown here is derived from an EMBL/GenBank/DDBJ whole genome shotgun (WGS) entry which is preliminary data.</text>
</comment>
<evidence type="ECO:0000313" key="4">
    <source>
        <dbReference type="Proteomes" id="UP001252207"/>
    </source>
</evidence>
<dbReference type="InterPro" id="IPR006842">
    <property type="entry name" value="Transposase_31"/>
</dbReference>